<dbReference type="AlphaFoldDB" id="A0A1I8FLS7"/>
<organism evidence="1 2">
    <name type="scientific">Macrostomum lignano</name>
    <dbReference type="NCBI Taxonomy" id="282301"/>
    <lineage>
        <taxon>Eukaryota</taxon>
        <taxon>Metazoa</taxon>
        <taxon>Spiralia</taxon>
        <taxon>Lophotrochozoa</taxon>
        <taxon>Platyhelminthes</taxon>
        <taxon>Rhabditophora</taxon>
        <taxon>Macrostomorpha</taxon>
        <taxon>Macrostomida</taxon>
        <taxon>Macrostomidae</taxon>
        <taxon>Macrostomum</taxon>
    </lineage>
</organism>
<evidence type="ECO:0000313" key="2">
    <source>
        <dbReference type="WBParaSite" id="maker-unitig_40064-snap-gene-0.1-mRNA-1"/>
    </source>
</evidence>
<evidence type="ECO:0000313" key="1">
    <source>
        <dbReference type="Proteomes" id="UP000095280"/>
    </source>
</evidence>
<dbReference type="Proteomes" id="UP000095280">
    <property type="component" value="Unplaced"/>
</dbReference>
<sequence>MSLRVVVTGSNSLLLWRRHPEENFSPLQRHLRRLSPTAAHSAQTVRLGTSWTWQSLARMALPRTQFLFVLVDQ</sequence>
<dbReference type="WBParaSite" id="maker-unitig_40064-snap-gene-0.1-mRNA-1">
    <property type="protein sequence ID" value="maker-unitig_40064-snap-gene-0.1-mRNA-1"/>
    <property type="gene ID" value="maker-unitig_40064-snap-gene-0.1"/>
</dbReference>
<keyword evidence="1" id="KW-1185">Reference proteome</keyword>
<proteinExistence type="predicted"/>
<reference evidence="2" key="1">
    <citation type="submission" date="2016-11" db="UniProtKB">
        <authorList>
            <consortium name="WormBaseParasite"/>
        </authorList>
    </citation>
    <scope>IDENTIFICATION</scope>
</reference>
<accession>A0A1I8FLS7</accession>
<name>A0A1I8FLS7_9PLAT</name>
<protein>
    <submittedName>
        <fullName evidence="2">Uncharacterized protein</fullName>
    </submittedName>
</protein>